<keyword evidence="3" id="KW-1185">Reference proteome</keyword>
<evidence type="ECO:0000313" key="2">
    <source>
        <dbReference type="EMBL" id="MFD0765023.1"/>
    </source>
</evidence>
<evidence type="ECO:0000259" key="1">
    <source>
        <dbReference type="PROSITE" id="PS50271"/>
    </source>
</evidence>
<comment type="caution">
    <text evidence="2">The sequence shown here is derived from an EMBL/GenBank/DDBJ whole genome shotgun (WGS) entry which is preliminary data.</text>
</comment>
<organism evidence="2 3">
    <name type="scientific">Mucilaginibacter lutimaris</name>
    <dbReference type="NCBI Taxonomy" id="931629"/>
    <lineage>
        <taxon>Bacteria</taxon>
        <taxon>Pseudomonadati</taxon>
        <taxon>Bacteroidota</taxon>
        <taxon>Sphingobacteriia</taxon>
        <taxon>Sphingobacteriales</taxon>
        <taxon>Sphingobacteriaceae</taxon>
        <taxon>Mucilaginibacter</taxon>
    </lineage>
</organism>
<dbReference type="PROSITE" id="PS00028">
    <property type="entry name" value="ZINC_FINGER_C2H2_1"/>
    <property type="match status" value="1"/>
</dbReference>
<dbReference type="InterPro" id="IPR013087">
    <property type="entry name" value="Znf_C2H2_type"/>
</dbReference>
<feature type="domain" description="UBP-type" evidence="1">
    <location>
        <begin position="7"/>
        <end position="92"/>
    </location>
</feature>
<proteinExistence type="predicted"/>
<accession>A0ABW2ZFN5</accession>
<dbReference type="Pfam" id="PF02148">
    <property type="entry name" value="zf-UBP"/>
    <property type="match status" value="1"/>
</dbReference>
<dbReference type="RefSeq" id="WP_377141466.1">
    <property type="nucleotide sequence ID" value="NZ_JBHTIA010000003.1"/>
</dbReference>
<sequence length="92" mass="10831">MPEIDPSFCQHLKAIKEVKLSDNHVCEECIKQGTEWFHLRTCQTCGVTLCCDQSDQKHMTKHYHAEHHPVIASAQPGERWLWCYPDEQFVEY</sequence>
<name>A0ABW2ZFN5_9SPHI</name>
<dbReference type="InterPro" id="IPR013083">
    <property type="entry name" value="Znf_RING/FYVE/PHD"/>
</dbReference>
<dbReference type="Gene3D" id="3.30.40.10">
    <property type="entry name" value="Zinc/RING finger domain, C3HC4 (zinc finger)"/>
    <property type="match status" value="1"/>
</dbReference>
<reference evidence="3" key="1">
    <citation type="journal article" date="2019" name="Int. J. Syst. Evol. Microbiol.">
        <title>The Global Catalogue of Microorganisms (GCM) 10K type strain sequencing project: providing services to taxonomists for standard genome sequencing and annotation.</title>
        <authorList>
            <consortium name="The Broad Institute Genomics Platform"/>
            <consortium name="The Broad Institute Genome Sequencing Center for Infectious Disease"/>
            <person name="Wu L."/>
            <person name="Ma J."/>
        </authorList>
    </citation>
    <scope>NUCLEOTIDE SEQUENCE [LARGE SCALE GENOMIC DNA]</scope>
    <source>
        <strain evidence="3">CCUG 60742</strain>
    </source>
</reference>
<dbReference type="PROSITE" id="PS50271">
    <property type="entry name" value="ZF_UBP"/>
    <property type="match status" value="1"/>
</dbReference>
<evidence type="ECO:0000313" key="3">
    <source>
        <dbReference type="Proteomes" id="UP001597073"/>
    </source>
</evidence>
<dbReference type="Proteomes" id="UP001597073">
    <property type="component" value="Unassembled WGS sequence"/>
</dbReference>
<protein>
    <submittedName>
        <fullName evidence="2">UBP-type zinc finger domain-containing protein</fullName>
    </submittedName>
</protein>
<dbReference type="EMBL" id="JBHTIA010000003">
    <property type="protein sequence ID" value="MFD0765023.1"/>
    <property type="molecule type" value="Genomic_DNA"/>
</dbReference>
<dbReference type="SUPFAM" id="SSF57850">
    <property type="entry name" value="RING/U-box"/>
    <property type="match status" value="1"/>
</dbReference>
<dbReference type="InterPro" id="IPR001607">
    <property type="entry name" value="Znf_UBP"/>
</dbReference>
<gene>
    <name evidence="2" type="ORF">ACFQZI_09160</name>
</gene>